<dbReference type="Proteomes" id="UP000494040">
    <property type="component" value="Unassembled WGS sequence"/>
</dbReference>
<evidence type="ECO:0008006" key="4">
    <source>
        <dbReference type="Google" id="ProtNLM"/>
    </source>
</evidence>
<dbReference type="AlphaFoldDB" id="A0A8I6RFU8"/>
<reference evidence="2" key="1">
    <citation type="submission" date="2022-01" db="UniProtKB">
        <authorList>
            <consortium name="EnsemblMetazoa"/>
        </authorList>
    </citation>
    <scope>IDENTIFICATION</scope>
</reference>
<keyword evidence="1" id="KW-0732">Signal</keyword>
<keyword evidence="3" id="KW-1185">Reference proteome</keyword>
<evidence type="ECO:0000313" key="2">
    <source>
        <dbReference type="EnsemblMetazoa" id="XP_014245426.1"/>
    </source>
</evidence>
<gene>
    <name evidence="2" type="primary">106664321</name>
</gene>
<name>A0A8I6RFU8_CIMLE</name>
<dbReference type="OMA" id="GFMANDD"/>
<protein>
    <recommendedName>
        <fullName evidence="4">RYamide</fullName>
    </recommendedName>
</protein>
<accession>A0A8I6RFU8</accession>
<dbReference type="OrthoDB" id="6576355at2759"/>
<evidence type="ECO:0000256" key="1">
    <source>
        <dbReference type="SAM" id="SignalP"/>
    </source>
</evidence>
<dbReference type="KEGG" id="clec:106664321"/>
<evidence type="ECO:0000313" key="3">
    <source>
        <dbReference type="Proteomes" id="UP000494040"/>
    </source>
</evidence>
<proteinExistence type="predicted"/>
<sequence length="113" mass="12927">MWVSQTLLSLLLLMATSEGYYSELYPMPVGFMANDDTVSIPVREPKSGIFWTGRRYSRRGSSEETKKKVKTRAESRFVIGSRYGKRTDVVPLDFGSNLCKFTSFHPLYPCSNR</sequence>
<feature type="chain" id="PRO_5035221574" description="RYamide" evidence="1">
    <location>
        <begin position="20"/>
        <end position="113"/>
    </location>
</feature>
<organism evidence="2 3">
    <name type="scientific">Cimex lectularius</name>
    <name type="common">Bed bug</name>
    <name type="synonym">Acanthia lectularia</name>
    <dbReference type="NCBI Taxonomy" id="79782"/>
    <lineage>
        <taxon>Eukaryota</taxon>
        <taxon>Metazoa</taxon>
        <taxon>Ecdysozoa</taxon>
        <taxon>Arthropoda</taxon>
        <taxon>Hexapoda</taxon>
        <taxon>Insecta</taxon>
        <taxon>Pterygota</taxon>
        <taxon>Neoptera</taxon>
        <taxon>Paraneoptera</taxon>
        <taxon>Hemiptera</taxon>
        <taxon>Heteroptera</taxon>
        <taxon>Panheteroptera</taxon>
        <taxon>Cimicomorpha</taxon>
        <taxon>Cimicidae</taxon>
        <taxon>Cimex</taxon>
    </lineage>
</organism>
<dbReference type="EnsemblMetazoa" id="XM_014389940.2">
    <property type="protein sequence ID" value="XP_014245426.1"/>
    <property type="gene ID" value="LOC106664321"/>
</dbReference>
<feature type="signal peptide" evidence="1">
    <location>
        <begin position="1"/>
        <end position="19"/>
    </location>
</feature>